<accession>G7KX36</accession>
<dbReference type="GO" id="GO:0006869">
    <property type="term" value="P:lipid transport"/>
    <property type="evidence" value="ECO:0007669"/>
    <property type="project" value="InterPro"/>
</dbReference>
<sequence length="125" mass="13519">MASTNVVALIICIALCAPLLSMAMATATFPCCDVKPALDACKNFAMHGGACVPKDCCYEALKLKNNIIDSHHHTIAACHCIQDAAKKLPHINAAAFASIPEGCGILLPFNFRLDMNCERYNIFYD</sequence>
<dbReference type="InterPro" id="IPR000528">
    <property type="entry name" value="Plant_nsLTP"/>
</dbReference>
<organism evidence="4 6">
    <name type="scientific">Medicago truncatula</name>
    <name type="common">Barrel medic</name>
    <name type="synonym">Medicago tribuloides</name>
    <dbReference type="NCBI Taxonomy" id="3880"/>
    <lineage>
        <taxon>Eukaryota</taxon>
        <taxon>Viridiplantae</taxon>
        <taxon>Streptophyta</taxon>
        <taxon>Embryophyta</taxon>
        <taxon>Tracheophyta</taxon>
        <taxon>Spermatophyta</taxon>
        <taxon>Magnoliopsida</taxon>
        <taxon>eudicotyledons</taxon>
        <taxon>Gunneridae</taxon>
        <taxon>Pentapetalae</taxon>
        <taxon>rosids</taxon>
        <taxon>fabids</taxon>
        <taxon>Fabales</taxon>
        <taxon>Fabaceae</taxon>
        <taxon>Papilionoideae</taxon>
        <taxon>50 kb inversion clade</taxon>
        <taxon>NPAAA clade</taxon>
        <taxon>Hologalegina</taxon>
        <taxon>IRL clade</taxon>
        <taxon>Trifolieae</taxon>
        <taxon>Medicago</taxon>
    </lineage>
</organism>
<feature type="signal peptide" evidence="3">
    <location>
        <begin position="1"/>
        <end position="23"/>
    </location>
</feature>
<evidence type="ECO:0000256" key="2">
    <source>
        <dbReference type="ARBA" id="ARBA00022729"/>
    </source>
</evidence>
<reference evidence="5" key="3">
    <citation type="submission" date="2015-04" db="UniProtKB">
        <authorList>
            <consortium name="EnsemblPlants"/>
        </authorList>
    </citation>
    <scope>IDENTIFICATION</scope>
    <source>
        <strain evidence="5">cv. Jemalong A17</strain>
    </source>
</reference>
<dbReference type="EnsemblPlants" id="AES79796">
    <property type="protein sequence ID" value="AES79796"/>
    <property type="gene ID" value="MTR_7g072720"/>
</dbReference>
<keyword evidence="6" id="KW-1185">Reference proteome</keyword>
<comment type="similarity">
    <text evidence="1">Belongs to the plant LTP family.</text>
</comment>
<accession>A0A0C3W846</accession>
<dbReference type="AlphaFoldDB" id="G7KX36"/>
<dbReference type="SUPFAM" id="SSF47699">
    <property type="entry name" value="Bifunctional inhibitor/lipid-transfer protein/seed storage 2S albumin"/>
    <property type="match status" value="1"/>
</dbReference>
<keyword evidence="2 3" id="KW-0732">Signal</keyword>
<dbReference type="HOGENOM" id="CLU_128423_0_1_1"/>
<dbReference type="Proteomes" id="UP000002051">
    <property type="component" value="Unassembled WGS sequence"/>
</dbReference>
<dbReference type="EMBL" id="CM001223">
    <property type="protein sequence ID" value="AES79796.2"/>
    <property type="molecule type" value="Genomic_DNA"/>
</dbReference>
<gene>
    <name evidence="4" type="ordered locus">MTR_7g072720</name>
</gene>
<protein>
    <submittedName>
        <fullName evidence="4">Lipid transfer protein</fullName>
    </submittedName>
</protein>
<dbReference type="PRINTS" id="PR00382">
    <property type="entry name" value="LIPIDTRNSFER"/>
</dbReference>
<evidence type="ECO:0000313" key="6">
    <source>
        <dbReference type="Proteomes" id="UP000002051"/>
    </source>
</evidence>
<dbReference type="Gene3D" id="1.10.110.10">
    <property type="entry name" value="Plant lipid-transfer and hydrophobic proteins"/>
    <property type="match status" value="1"/>
</dbReference>
<evidence type="ECO:0000313" key="4">
    <source>
        <dbReference type="EMBL" id="AES79796.2"/>
    </source>
</evidence>
<dbReference type="PaxDb" id="3880-AES79796"/>
<dbReference type="GO" id="GO:0008289">
    <property type="term" value="F:lipid binding"/>
    <property type="evidence" value="ECO:0007669"/>
    <property type="project" value="InterPro"/>
</dbReference>
<dbReference type="InterPro" id="IPR036312">
    <property type="entry name" value="Bifun_inhib/LTP/seed_sf"/>
</dbReference>
<evidence type="ECO:0000313" key="5">
    <source>
        <dbReference type="EnsemblPlants" id="AES79796"/>
    </source>
</evidence>
<reference evidence="4 6" key="1">
    <citation type="journal article" date="2011" name="Nature">
        <title>The Medicago genome provides insight into the evolution of rhizobial symbioses.</title>
        <authorList>
            <person name="Young N.D."/>
            <person name="Debelle F."/>
            <person name="Oldroyd G.E."/>
            <person name="Geurts R."/>
            <person name="Cannon S.B."/>
            <person name="Udvardi M.K."/>
            <person name="Benedito V.A."/>
            <person name="Mayer K.F."/>
            <person name="Gouzy J."/>
            <person name="Schoof H."/>
            <person name="Van de Peer Y."/>
            <person name="Proost S."/>
            <person name="Cook D.R."/>
            <person name="Meyers B.C."/>
            <person name="Spannagl M."/>
            <person name="Cheung F."/>
            <person name="De Mita S."/>
            <person name="Krishnakumar V."/>
            <person name="Gundlach H."/>
            <person name="Zhou S."/>
            <person name="Mudge J."/>
            <person name="Bharti A.K."/>
            <person name="Murray J.D."/>
            <person name="Naoumkina M.A."/>
            <person name="Rosen B."/>
            <person name="Silverstein K.A."/>
            <person name="Tang H."/>
            <person name="Rombauts S."/>
            <person name="Zhao P.X."/>
            <person name="Zhou P."/>
            <person name="Barbe V."/>
            <person name="Bardou P."/>
            <person name="Bechner M."/>
            <person name="Bellec A."/>
            <person name="Berger A."/>
            <person name="Berges H."/>
            <person name="Bidwell S."/>
            <person name="Bisseling T."/>
            <person name="Choisne N."/>
            <person name="Couloux A."/>
            <person name="Denny R."/>
            <person name="Deshpande S."/>
            <person name="Dai X."/>
            <person name="Doyle J.J."/>
            <person name="Dudez A.M."/>
            <person name="Farmer A.D."/>
            <person name="Fouteau S."/>
            <person name="Franken C."/>
            <person name="Gibelin C."/>
            <person name="Gish J."/>
            <person name="Goldstein S."/>
            <person name="Gonzalez A.J."/>
            <person name="Green P.J."/>
            <person name="Hallab A."/>
            <person name="Hartog M."/>
            <person name="Hua A."/>
            <person name="Humphray S.J."/>
            <person name="Jeong D.H."/>
            <person name="Jing Y."/>
            <person name="Jocker A."/>
            <person name="Kenton S.M."/>
            <person name="Kim D.J."/>
            <person name="Klee K."/>
            <person name="Lai H."/>
            <person name="Lang C."/>
            <person name="Lin S."/>
            <person name="Macmil S.L."/>
            <person name="Magdelenat G."/>
            <person name="Matthews L."/>
            <person name="McCorrison J."/>
            <person name="Monaghan E.L."/>
            <person name="Mun J.H."/>
            <person name="Najar F.Z."/>
            <person name="Nicholson C."/>
            <person name="Noirot C."/>
            <person name="O'Bleness M."/>
            <person name="Paule C.R."/>
            <person name="Poulain J."/>
            <person name="Prion F."/>
            <person name="Qin B."/>
            <person name="Qu C."/>
            <person name="Retzel E.F."/>
            <person name="Riddle C."/>
            <person name="Sallet E."/>
            <person name="Samain S."/>
            <person name="Samson N."/>
            <person name="Sanders I."/>
            <person name="Saurat O."/>
            <person name="Scarpelli C."/>
            <person name="Schiex T."/>
            <person name="Segurens B."/>
            <person name="Severin A.J."/>
            <person name="Sherrier D.J."/>
            <person name="Shi R."/>
            <person name="Sims S."/>
            <person name="Singer S.R."/>
            <person name="Sinharoy S."/>
            <person name="Sterck L."/>
            <person name="Viollet A."/>
            <person name="Wang B.B."/>
            <person name="Wang K."/>
            <person name="Wang M."/>
            <person name="Wang X."/>
            <person name="Warfsmann J."/>
            <person name="Weissenbach J."/>
            <person name="White D.D."/>
            <person name="White J.D."/>
            <person name="Wiley G.B."/>
            <person name="Wincker P."/>
            <person name="Xing Y."/>
            <person name="Yang L."/>
            <person name="Yao Z."/>
            <person name="Ying F."/>
            <person name="Zhai J."/>
            <person name="Zhou L."/>
            <person name="Zuber A."/>
            <person name="Denarie J."/>
            <person name="Dixon R.A."/>
            <person name="May G.D."/>
            <person name="Schwartz D.C."/>
            <person name="Rogers J."/>
            <person name="Quetier F."/>
            <person name="Town C.D."/>
            <person name="Roe B.A."/>
        </authorList>
    </citation>
    <scope>NUCLEOTIDE SEQUENCE [LARGE SCALE GENOMIC DNA]</scope>
    <source>
        <strain evidence="4">A17</strain>
        <strain evidence="5 6">cv. Jemalong A17</strain>
    </source>
</reference>
<evidence type="ECO:0000256" key="3">
    <source>
        <dbReference type="SAM" id="SignalP"/>
    </source>
</evidence>
<name>G7KX36_MEDTR</name>
<evidence type="ECO:0000256" key="1">
    <source>
        <dbReference type="ARBA" id="ARBA00009748"/>
    </source>
</evidence>
<proteinExistence type="inferred from homology"/>
<feature type="chain" id="PRO_5014573891" evidence="3">
    <location>
        <begin position="24"/>
        <end position="125"/>
    </location>
</feature>
<dbReference type="PANTHER" id="PTHR33076">
    <property type="entry name" value="NON-SPECIFIC LIPID-TRANSFER PROTEIN 2-RELATED"/>
    <property type="match status" value="1"/>
</dbReference>
<reference evidence="4 6" key="2">
    <citation type="journal article" date="2014" name="BMC Genomics">
        <title>An improved genome release (version Mt4.0) for the model legume Medicago truncatula.</title>
        <authorList>
            <person name="Tang H."/>
            <person name="Krishnakumar V."/>
            <person name="Bidwell S."/>
            <person name="Rosen B."/>
            <person name="Chan A."/>
            <person name="Zhou S."/>
            <person name="Gentzbittel L."/>
            <person name="Childs K.L."/>
            <person name="Yandell M."/>
            <person name="Gundlach H."/>
            <person name="Mayer K.F."/>
            <person name="Schwartz D.C."/>
            <person name="Town C.D."/>
        </authorList>
    </citation>
    <scope>GENOME REANNOTATION</scope>
    <source>
        <strain evidence="5 6">cv. Jemalong A17</strain>
    </source>
</reference>